<sequence>RLLLIANDVGQQAFCTTCWCNQAKASQTAPRINGGQPRTPPGILHAADPLRDGKRRKAPLLRPHLCDVPCRPPWLRIGDQLAIRLYVRDPLRTVDLLPATARSAHHGS</sequence>
<feature type="region of interest" description="Disordered" evidence="1">
    <location>
        <begin position="29"/>
        <end position="50"/>
    </location>
</feature>
<dbReference type="EMBL" id="CADEAL010002651">
    <property type="protein sequence ID" value="CAB1441469.1"/>
    <property type="molecule type" value="Genomic_DNA"/>
</dbReference>
<keyword evidence="3" id="KW-1185">Reference proteome</keyword>
<accession>A0A9N7V2C5</accession>
<comment type="caution">
    <text evidence="2">The sequence shown here is derived from an EMBL/GenBank/DDBJ whole genome shotgun (WGS) entry which is preliminary data.</text>
</comment>
<organism evidence="2 3">
    <name type="scientific">Pleuronectes platessa</name>
    <name type="common">European plaice</name>
    <dbReference type="NCBI Taxonomy" id="8262"/>
    <lineage>
        <taxon>Eukaryota</taxon>
        <taxon>Metazoa</taxon>
        <taxon>Chordata</taxon>
        <taxon>Craniata</taxon>
        <taxon>Vertebrata</taxon>
        <taxon>Euteleostomi</taxon>
        <taxon>Actinopterygii</taxon>
        <taxon>Neopterygii</taxon>
        <taxon>Teleostei</taxon>
        <taxon>Neoteleostei</taxon>
        <taxon>Acanthomorphata</taxon>
        <taxon>Carangaria</taxon>
        <taxon>Pleuronectiformes</taxon>
        <taxon>Pleuronectoidei</taxon>
        <taxon>Pleuronectidae</taxon>
        <taxon>Pleuronectes</taxon>
    </lineage>
</organism>
<evidence type="ECO:0000313" key="2">
    <source>
        <dbReference type="EMBL" id="CAB1441469.1"/>
    </source>
</evidence>
<dbReference type="Proteomes" id="UP001153269">
    <property type="component" value="Unassembled WGS sequence"/>
</dbReference>
<evidence type="ECO:0000313" key="3">
    <source>
        <dbReference type="Proteomes" id="UP001153269"/>
    </source>
</evidence>
<gene>
    <name evidence="2" type="ORF">PLEPLA_LOCUS29238</name>
</gene>
<reference evidence="2" key="1">
    <citation type="submission" date="2020-03" db="EMBL/GenBank/DDBJ databases">
        <authorList>
            <person name="Weist P."/>
        </authorList>
    </citation>
    <scope>NUCLEOTIDE SEQUENCE</scope>
</reference>
<proteinExistence type="predicted"/>
<feature type="non-terminal residue" evidence="2">
    <location>
        <position position="108"/>
    </location>
</feature>
<name>A0A9N7V2C5_PLEPL</name>
<evidence type="ECO:0000256" key="1">
    <source>
        <dbReference type="SAM" id="MobiDB-lite"/>
    </source>
</evidence>
<dbReference type="AlphaFoldDB" id="A0A9N7V2C5"/>
<protein>
    <submittedName>
        <fullName evidence="2">Uncharacterized protein</fullName>
    </submittedName>
</protein>